<organism evidence="3 4">
    <name type="scientific">Spartinivicinus marinus</name>
    <dbReference type="NCBI Taxonomy" id="2994442"/>
    <lineage>
        <taxon>Bacteria</taxon>
        <taxon>Pseudomonadati</taxon>
        <taxon>Pseudomonadota</taxon>
        <taxon>Gammaproteobacteria</taxon>
        <taxon>Oceanospirillales</taxon>
        <taxon>Zooshikellaceae</taxon>
        <taxon>Spartinivicinus</taxon>
    </lineage>
</organism>
<proteinExistence type="predicted"/>
<reference evidence="3 4" key="1">
    <citation type="submission" date="2020-07" db="EMBL/GenBank/DDBJ databases">
        <title>Endozoicomonas sp. nov., isolated from sediment.</title>
        <authorList>
            <person name="Gu T."/>
        </authorList>
    </citation>
    <scope>NUCLEOTIDE SEQUENCE [LARGE SCALE GENOMIC DNA]</scope>
    <source>
        <strain evidence="3 4">SM1973</strain>
    </source>
</reference>
<evidence type="ECO:0000313" key="3">
    <source>
        <dbReference type="EMBL" id="NYZ66071.1"/>
    </source>
</evidence>
<dbReference type="PROSITE" id="PS50966">
    <property type="entry name" value="ZF_SWIM"/>
    <property type="match status" value="1"/>
</dbReference>
<dbReference type="Proteomes" id="UP000569732">
    <property type="component" value="Unassembled WGS sequence"/>
</dbReference>
<keyword evidence="1" id="KW-0863">Zinc-finger</keyword>
<gene>
    <name evidence="3" type="ORF">H0A36_08600</name>
</gene>
<evidence type="ECO:0000259" key="2">
    <source>
        <dbReference type="PROSITE" id="PS50966"/>
    </source>
</evidence>
<accession>A0A853I856</accession>
<dbReference type="RefSeq" id="WP_180568103.1">
    <property type="nucleotide sequence ID" value="NZ_JACCKB010000010.1"/>
</dbReference>
<evidence type="ECO:0000256" key="1">
    <source>
        <dbReference type="PROSITE-ProRule" id="PRU00325"/>
    </source>
</evidence>
<dbReference type="GO" id="GO:0008270">
    <property type="term" value="F:zinc ion binding"/>
    <property type="evidence" value="ECO:0007669"/>
    <property type="project" value="UniProtKB-KW"/>
</dbReference>
<name>A0A853I856_9GAMM</name>
<dbReference type="Gene3D" id="2.20.140.10">
    <property type="entry name" value="WGR domain"/>
    <property type="match status" value="1"/>
</dbReference>
<keyword evidence="1" id="KW-0479">Metal-binding</keyword>
<feature type="domain" description="SWIM-type" evidence="2">
    <location>
        <begin position="493"/>
        <end position="536"/>
    </location>
</feature>
<protein>
    <submittedName>
        <fullName evidence="3">SWIM zinc finger family protein</fullName>
    </submittedName>
</protein>
<dbReference type="AlphaFoldDB" id="A0A853I856"/>
<keyword evidence="4" id="KW-1185">Reference proteome</keyword>
<sequence>MSNDKTTTEAESSPSHTEIAIEYTGQSQVTTKDASAELSLFGNIKRDPVSLVGKVKQPMALREALATLYAIVGSDYRYKPKDRTAYQAYRRMRNESANKNAWQAQQDYFSWLLRNDPLAFLILDPVISVQPDQLMLEVFSKDEGTYANLAIDLSALELEGTPTCGTTNIDFSEALNDSIQQFRSYRDATLRVGQATVAVEVEGDNTLEKQIKVPDSWLRGFLQVQSAAMLPSDSFSLAPMDLYNCLRQLRMNADVKGKRRGLRVELVPGEAPRLVLEPWETVIESSAGIYQGKQAKVVRLWGRRRLMLLKRLLPFIESVDVHIAGSGLPCFWVLHCGPMTLTLGLTGFTANDWSQACTFDLLLPRASATDKNDAGNKALKKIIQHLSNSWFASRDTIATTTKLKQSELIAALQLGCQHGQLMYDIAHQVYRLRPLTNTPLDLSRLEFRNQRERKAHDLLARKNAITISSENRIYGTGTEITGKVEVNEDKRDYRPQFLMSEEGFVSKAECSCSLFRKQGLKAGPCEHLIALRLAFAKREIQRKNNSKSRNTVTMETRTYSRRDKQGEHVYQLSLDHKRVNCRWGRAGSNLRLQRFQFNSVAMARADYLSRIDKLISKGYLDASAE</sequence>
<dbReference type="EMBL" id="JACCKB010000010">
    <property type="protein sequence ID" value="NYZ66071.1"/>
    <property type="molecule type" value="Genomic_DNA"/>
</dbReference>
<evidence type="ECO:0000313" key="4">
    <source>
        <dbReference type="Proteomes" id="UP000569732"/>
    </source>
</evidence>
<dbReference type="InterPro" id="IPR007527">
    <property type="entry name" value="Znf_SWIM"/>
</dbReference>
<comment type="caution">
    <text evidence="3">The sequence shown here is derived from an EMBL/GenBank/DDBJ whole genome shotgun (WGS) entry which is preliminary data.</text>
</comment>
<keyword evidence="1" id="KW-0862">Zinc</keyword>